<feature type="domain" description="GerMN" evidence="3">
    <location>
        <begin position="203"/>
        <end position="294"/>
    </location>
</feature>
<organism evidence="4 5">
    <name type="scientific">Kytococcus aerolatus</name>
    <dbReference type="NCBI Taxonomy" id="592308"/>
    <lineage>
        <taxon>Bacteria</taxon>
        <taxon>Bacillati</taxon>
        <taxon>Actinomycetota</taxon>
        <taxon>Actinomycetes</taxon>
        <taxon>Micrococcales</taxon>
        <taxon>Kytococcaceae</taxon>
        <taxon>Kytococcus</taxon>
    </lineage>
</organism>
<dbReference type="InterPro" id="IPR019606">
    <property type="entry name" value="GerMN"/>
</dbReference>
<evidence type="ECO:0000256" key="1">
    <source>
        <dbReference type="SAM" id="MobiDB-lite"/>
    </source>
</evidence>
<dbReference type="Proteomes" id="UP000198122">
    <property type="component" value="Unassembled WGS sequence"/>
</dbReference>
<keyword evidence="2" id="KW-0732">Signal</keyword>
<feature type="signal peptide" evidence="2">
    <location>
        <begin position="1"/>
        <end position="19"/>
    </location>
</feature>
<protein>
    <submittedName>
        <fullName evidence="4">Sporulation and spore germination</fullName>
    </submittedName>
</protein>
<dbReference type="SMART" id="SM00909">
    <property type="entry name" value="Germane"/>
    <property type="match status" value="1"/>
</dbReference>
<feature type="chain" id="PRO_5038938187" evidence="2">
    <location>
        <begin position="20"/>
        <end position="580"/>
    </location>
</feature>
<sequence length="580" mass="61635">MRMRNRAGTALLVVSMGLAGCGAFPEESAVEQGPALDDSPRQDVSVEVDPPQPDASAEEVVAGFLRAGLSNEGGYQVARKYLTGQAAAQWDPTDGVVVHAGGDGLGVVEVSGGSVRIDTQTLGRVDPSGRLDPARAEDNDSFTLEVERVDGQWRIARIPEGLGVVVSQADFQRLYRDVDVHWGTVGRRQLVPDKRWVRDGEGLASALARLQTAQVPEELDGVLQTGVHPSTWLETATVPVVDGVATVRLSRAMTEQDAARRDLAAAQFMATLRQAPGVDAVSLEADGRPLETSATGAEHVTSPRAVDYSLADAEVPHLLLHQRQSLVAVDPRSTELEEAPTSATSDLPPIPASWERLAASRSLDVVAGVDQRQLAIWNRGVITTRTLDGALATPSTDPFGFVWTVRAYQGGGEVLLLDTADPMAEPQVVEHDWDTAAEVAEVRLSPEGARALVVLREGDTERIALAGVERSADGTPRRLGSLRALLPDVQAVEDLAWADADSLVVLGAPRQDGTQQVWSTDIGGWPQDEGTVDHAAAIAAYPEERGDGILVRTRGGRVLSKAGASWFVANVASDVVVPGR</sequence>
<keyword evidence="5" id="KW-1185">Reference proteome</keyword>
<dbReference type="EMBL" id="FYEZ01000002">
    <property type="protein sequence ID" value="SNC71480.1"/>
    <property type="molecule type" value="Genomic_DNA"/>
</dbReference>
<dbReference type="Pfam" id="PF10646">
    <property type="entry name" value="Germane"/>
    <property type="match status" value="1"/>
</dbReference>
<evidence type="ECO:0000313" key="4">
    <source>
        <dbReference type="EMBL" id="SNC71480.1"/>
    </source>
</evidence>
<dbReference type="PROSITE" id="PS51257">
    <property type="entry name" value="PROKAR_LIPOPROTEIN"/>
    <property type="match status" value="1"/>
</dbReference>
<dbReference type="Pfam" id="PF10647">
    <property type="entry name" value="Gmad1"/>
    <property type="match status" value="1"/>
</dbReference>
<dbReference type="RefSeq" id="WP_088818469.1">
    <property type="nucleotide sequence ID" value="NZ_FYEZ01000002.1"/>
</dbReference>
<reference evidence="4 5" key="1">
    <citation type="submission" date="2017-06" db="EMBL/GenBank/DDBJ databases">
        <authorList>
            <person name="Kim H.J."/>
            <person name="Triplett B.A."/>
        </authorList>
    </citation>
    <scope>NUCLEOTIDE SEQUENCE [LARGE SCALE GENOMIC DNA]</scope>
    <source>
        <strain evidence="4 5">DSM 22179</strain>
    </source>
</reference>
<feature type="region of interest" description="Disordered" evidence="1">
    <location>
        <begin position="29"/>
        <end position="53"/>
    </location>
</feature>
<name>A0A212U002_9MICO</name>
<dbReference type="AlphaFoldDB" id="A0A212U002"/>
<dbReference type="OrthoDB" id="3226781at2"/>
<evidence type="ECO:0000313" key="5">
    <source>
        <dbReference type="Proteomes" id="UP000198122"/>
    </source>
</evidence>
<dbReference type="Pfam" id="PF25976">
    <property type="entry name" value="LpqB_N"/>
    <property type="match status" value="1"/>
</dbReference>
<dbReference type="InterPro" id="IPR059026">
    <property type="entry name" value="LpqB_N"/>
</dbReference>
<accession>A0A212U002</accession>
<proteinExistence type="predicted"/>
<dbReference type="InterPro" id="IPR018910">
    <property type="entry name" value="LpqB_C"/>
</dbReference>
<gene>
    <name evidence="4" type="ORF">SAMN05445756_1506</name>
</gene>
<evidence type="ECO:0000259" key="3">
    <source>
        <dbReference type="SMART" id="SM00909"/>
    </source>
</evidence>
<evidence type="ECO:0000256" key="2">
    <source>
        <dbReference type="SAM" id="SignalP"/>
    </source>
</evidence>